<proteinExistence type="predicted"/>
<evidence type="ECO:0000259" key="1">
    <source>
        <dbReference type="Pfam" id="PF07762"/>
    </source>
</evidence>
<evidence type="ECO:0000313" key="2">
    <source>
        <dbReference type="EMBL" id="GJN14666.1"/>
    </source>
</evidence>
<protein>
    <recommendedName>
        <fullName evidence="1">DUF1618 domain-containing protein</fullName>
    </recommendedName>
</protein>
<accession>A0AAV5DWR2</accession>
<reference evidence="2" key="2">
    <citation type="submission" date="2021-12" db="EMBL/GenBank/DDBJ databases">
        <title>Resequencing data analysis of finger millet.</title>
        <authorList>
            <person name="Hatakeyama M."/>
            <person name="Aluri S."/>
            <person name="Balachadran M.T."/>
            <person name="Sivarajan S.R."/>
            <person name="Poveda L."/>
            <person name="Shimizu-Inatsugi R."/>
            <person name="Schlapbach R."/>
            <person name="Sreeman S.M."/>
            <person name="Shimizu K.K."/>
        </authorList>
    </citation>
    <scope>NUCLEOTIDE SEQUENCE</scope>
</reference>
<dbReference type="PANTHER" id="PTHR33086">
    <property type="entry name" value="OS05G0468200 PROTEIN-RELATED"/>
    <property type="match status" value="1"/>
</dbReference>
<feature type="domain" description="DUF1618" evidence="1">
    <location>
        <begin position="259"/>
        <end position="324"/>
    </location>
</feature>
<organism evidence="2 3">
    <name type="scientific">Eleusine coracana subsp. coracana</name>
    <dbReference type="NCBI Taxonomy" id="191504"/>
    <lineage>
        <taxon>Eukaryota</taxon>
        <taxon>Viridiplantae</taxon>
        <taxon>Streptophyta</taxon>
        <taxon>Embryophyta</taxon>
        <taxon>Tracheophyta</taxon>
        <taxon>Spermatophyta</taxon>
        <taxon>Magnoliopsida</taxon>
        <taxon>Liliopsida</taxon>
        <taxon>Poales</taxon>
        <taxon>Poaceae</taxon>
        <taxon>PACMAD clade</taxon>
        <taxon>Chloridoideae</taxon>
        <taxon>Cynodonteae</taxon>
        <taxon>Eleusininae</taxon>
        <taxon>Eleusine</taxon>
    </lineage>
</organism>
<dbReference type="Proteomes" id="UP001054889">
    <property type="component" value="Unassembled WGS sequence"/>
</dbReference>
<dbReference type="EMBL" id="BQKI01000071">
    <property type="protein sequence ID" value="GJN14666.1"/>
    <property type="molecule type" value="Genomic_DNA"/>
</dbReference>
<dbReference type="Pfam" id="PF07762">
    <property type="entry name" value="DUF1618"/>
    <property type="match status" value="1"/>
</dbReference>
<evidence type="ECO:0000313" key="3">
    <source>
        <dbReference type="Proteomes" id="UP001054889"/>
    </source>
</evidence>
<gene>
    <name evidence="2" type="primary">gb01520</name>
    <name evidence="2" type="ORF">PR202_gb01520</name>
</gene>
<dbReference type="AlphaFoldDB" id="A0AAV5DWR2"/>
<sequence>MLLRRLRGLSAAASVGLWRALSTASSHPPWAMIHYTKVRTSSAQRAWAELAKAPAVSHLVVPDHIVGLGPRPQVDPDSDVLSTLVGRAAAHSGDGLLFLDFQNHRVTAPVVATHAAGATQHRKLTGARINLYSASGQVQERKVTGINMNPDMVRFVCNPISGELFRLPDIDGTKKTAPLYRFGLLAQSPQGHGPPDRFAVAELSEGLHGEKGTFIMRRFLSQTGEWEKLAPFPSPLPLPCLMDIHNYHEVLAFAGRLWWVDLSWGAISADPFSNRPELRFVELPRGSVLPVQTWAEEFAKSAIVQGMFRRMGVSEEQEGKALNMRHWQIFWFVRAEIRRDTYQLSSLPVSNLGY</sequence>
<reference evidence="2" key="1">
    <citation type="journal article" date="2018" name="DNA Res.">
        <title>Multiple hybrid de novo genome assembly of finger millet, an orphan allotetraploid crop.</title>
        <authorList>
            <person name="Hatakeyama M."/>
            <person name="Aluri S."/>
            <person name="Balachadran M.T."/>
            <person name="Sivarajan S.R."/>
            <person name="Patrignani A."/>
            <person name="Gruter S."/>
            <person name="Poveda L."/>
            <person name="Shimizu-Inatsugi R."/>
            <person name="Baeten J."/>
            <person name="Francoijs K.J."/>
            <person name="Nataraja K.N."/>
            <person name="Reddy Y.A.N."/>
            <person name="Phadnis S."/>
            <person name="Ravikumar R.L."/>
            <person name="Schlapbach R."/>
            <person name="Sreeman S.M."/>
            <person name="Shimizu K.K."/>
        </authorList>
    </citation>
    <scope>NUCLEOTIDE SEQUENCE</scope>
</reference>
<comment type="caution">
    <text evidence="2">The sequence shown here is derived from an EMBL/GenBank/DDBJ whole genome shotgun (WGS) entry which is preliminary data.</text>
</comment>
<dbReference type="InterPro" id="IPR011676">
    <property type="entry name" value="DUF1618"/>
</dbReference>
<keyword evidence="3" id="KW-1185">Reference proteome</keyword>
<name>A0AAV5DWR2_ELECO</name>
<dbReference type="PANTHER" id="PTHR33086:SF98">
    <property type="entry name" value="OS05G0468200 PROTEIN"/>
    <property type="match status" value="1"/>
</dbReference>